<evidence type="ECO:0000256" key="1">
    <source>
        <dbReference type="ARBA" id="ARBA00004613"/>
    </source>
</evidence>
<keyword evidence="8" id="KW-1185">Reference proteome</keyword>
<sequence>MRLTYIVAVVVAATLHTSVAAFSSVKYSKAAIENGALAAIVDSAEGGRLLRRVDNNYDDLDDLEDLEDDEDDEDDLDNLTDDDFDEERGLGDVVKKINPFKTVSAEAAKARQALKEGAAYQSMIEKANKMVYKSK</sequence>
<evidence type="ECO:0000313" key="8">
    <source>
        <dbReference type="Proteomes" id="UP001259832"/>
    </source>
</evidence>
<reference evidence="7" key="1">
    <citation type="submission" date="2023-08" db="EMBL/GenBank/DDBJ databases">
        <title>Reference Genome Resource for the Citrus Pathogen Phytophthora citrophthora.</title>
        <authorList>
            <person name="Moller H."/>
            <person name="Coetzee B."/>
            <person name="Rose L.J."/>
            <person name="Van Niekerk J.M."/>
        </authorList>
    </citation>
    <scope>NUCLEOTIDE SEQUENCE</scope>
    <source>
        <strain evidence="7">STE-U-9442</strain>
    </source>
</reference>
<gene>
    <name evidence="7" type="ORF">P3T76_007106</name>
</gene>
<organism evidence="7 8">
    <name type="scientific">Phytophthora citrophthora</name>
    <dbReference type="NCBI Taxonomy" id="4793"/>
    <lineage>
        <taxon>Eukaryota</taxon>
        <taxon>Sar</taxon>
        <taxon>Stramenopiles</taxon>
        <taxon>Oomycota</taxon>
        <taxon>Peronosporomycetes</taxon>
        <taxon>Peronosporales</taxon>
        <taxon>Peronosporaceae</taxon>
        <taxon>Phytophthora</taxon>
    </lineage>
</organism>
<dbReference type="Proteomes" id="UP001259832">
    <property type="component" value="Unassembled WGS sequence"/>
</dbReference>
<feature type="region of interest" description="Disordered" evidence="6">
    <location>
        <begin position="60"/>
        <end position="82"/>
    </location>
</feature>
<accession>A0AAD9LLN2</accession>
<comment type="domain">
    <text evidence="5">The RxLR-dEER motif acts to carry the protein into the host cell cytoplasm through binding to cell surface phosphatidylinositol-3-phosphate.</text>
</comment>
<evidence type="ECO:0000256" key="2">
    <source>
        <dbReference type="ARBA" id="ARBA00010400"/>
    </source>
</evidence>
<comment type="function">
    <text evidence="5">Effector that suppresses plant defense responses during pathogen infection.</text>
</comment>
<evidence type="ECO:0000256" key="3">
    <source>
        <dbReference type="ARBA" id="ARBA00022525"/>
    </source>
</evidence>
<comment type="subcellular location">
    <subcellularLocation>
        <location evidence="1 5">Secreted</location>
    </subcellularLocation>
</comment>
<dbReference type="InterPro" id="IPR031825">
    <property type="entry name" value="RXLR"/>
</dbReference>
<keyword evidence="3 5" id="KW-0964">Secreted</keyword>
<comment type="similarity">
    <text evidence="2 5">Belongs to the RxLR effector family.</text>
</comment>
<comment type="caution">
    <text evidence="7">The sequence shown here is derived from an EMBL/GenBank/DDBJ whole genome shotgun (WGS) entry which is preliminary data.</text>
</comment>
<dbReference type="EMBL" id="JASMQC010000012">
    <property type="protein sequence ID" value="KAK1941240.1"/>
    <property type="molecule type" value="Genomic_DNA"/>
</dbReference>
<proteinExistence type="inferred from homology"/>
<name>A0AAD9LLN2_9STRA</name>
<evidence type="ECO:0000256" key="4">
    <source>
        <dbReference type="ARBA" id="ARBA00022729"/>
    </source>
</evidence>
<feature type="signal peptide" evidence="5">
    <location>
        <begin position="1"/>
        <end position="21"/>
    </location>
</feature>
<evidence type="ECO:0000256" key="5">
    <source>
        <dbReference type="RuleBase" id="RU367124"/>
    </source>
</evidence>
<evidence type="ECO:0000313" key="7">
    <source>
        <dbReference type="EMBL" id="KAK1941240.1"/>
    </source>
</evidence>
<dbReference type="AlphaFoldDB" id="A0AAD9LLN2"/>
<protein>
    <recommendedName>
        <fullName evidence="5">RxLR effector protein</fullName>
    </recommendedName>
</protein>
<keyword evidence="4 5" id="KW-0732">Signal</keyword>
<evidence type="ECO:0000256" key="6">
    <source>
        <dbReference type="SAM" id="MobiDB-lite"/>
    </source>
</evidence>
<dbReference type="Pfam" id="PF16810">
    <property type="entry name" value="RXLR"/>
    <property type="match status" value="1"/>
</dbReference>
<feature type="chain" id="PRO_5042176487" description="RxLR effector protein" evidence="5">
    <location>
        <begin position="22"/>
        <end position="135"/>
    </location>
</feature>